<gene>
    <name evidence="1" type="ORF">GNE12_21510</name>
</gene>
<dbReference type="EMBL" id="JACKZP010000110">
    <property type="protein sequence ID" value="MBC1304499.1"/>
    <property type="molecule type" value="Genomic_DNA"/>
</dbReference>
<keyword evidence="2" id="KW-1185">Reference proteome</keyword>
<organism evidence="1 2">
    <name type="scientific">Trichormus variabilis N2B</name>
    <dbReference type="NCBI Taxonomy" id="2681315"/>
    <lineage>
        <taxon>Bacteria</taxon>
        <taxon>Bacillati</taxon>
        <taxon>Cyanobacteriota</taxon>
        <taxon>Cyanophyceae</taxon>
        <taxon>Nostocales</taxon>
        <taxon>Nostocaceae</taxon>
        <taxon>Trichormus</taxon>
    </lineage>
</organism>
<proteinExistence type="predicted"/>
<dbReference type="GeneID" id="58723483"/>
<protein>
    <submittedName>
        <fullName evidence="1">Uncharacterized protein</fullName>
    </submittedName>
</protein>
<evidence type="ECO:0000313" key="2">
    <source>
        <dbReference type="Proteomes" id="UP000570851"/>
    </source>
</evidence>
<accession>A0ABR6SDJ5</accession>
<name>A0ABR6SDJ5_ANAVA</name>
<comment type="caution">
    <text evidence="1">The sequence shown here is derived from an EMBL/GenBank/DDBJ whole genome shotgun (WGS) entry which is preliminary data.</text>
</comment>
<dbReference type="RefSeq" id="WP_041456003.1">
    <property type="nucleotide sequence ID" value="NZ_JACKZP010000110.1"/>
</dbReference>
<dbReference type="Proteomes" id="UP000570851">
    <property type="component" value="Unassembled WGS sequence"/>
</dbReference>
<evidence type="ECO:0000313" key="1">
    <source>
        <dbReference type="EMBL" id="MBC1304499.1"/>
    </source>
</evidence>
<reference evidence="1 2" key="1">
    <citation type="submission" date="2019-11" db="EMBL/GenBank/DDBJ databases">
        <title>Comparison of genomes from free-living endosymbiotic cyanobacteria isolated from Azolla.</title>
        <authorList>
            <person name="Thiel T."/>
            <person name="Pratte B."/>
        </authorList>
    </citation>
    <scope>NUCLEOTIDE SEQUENCE [LARGE SCALE GENOMIC DNA]</scope>
    <source>
        <strain evidence="1 2">N2B</strain>
    </source>
</reference>
<sequence>MKSIDDLLVRHDSFNLEMLLNAIEGNLFELYGLFCAGVGVPEKPVGGEKGREKKIFEKRVDKGE</sequence>